<gene>
    <name evidence="20" type="ORF">AC578_5386</name>
</gene>
<feature type="compositionally biased region" description="Polar residues" evidence="17">
    <location>
        <begin position="758"/>
        <end position="768"/>
    </location>
</feature>
<evidence type="ECO:0000256" key="6">
    <source>
        <dbReference type="ARBA" id="ARBA00022781"/>
    </source>
</evidence>
<dbReference type="GO" id="GO:0045259">
    <property type="term" value="C:proton-transporting ATP synthase complex"/>
    <property type="evidence" value="ECO:0007669"/>
    <property type="project" value="UniProtKB-KW"/>
</dbReference>
<feature type="compositionally biased region" description="Polar residues" evidence="17">
    <location>
        <begin position="497"/>
        <end position="507"/>
    </location>
</feature>
<evidence type="ECO:0000313" key="21">
    <source>
        <dbReference type="Proteomes" id="UP000070133"/>
    </source>
</evidence>
<dbReference type="Gene3D" id="2.60.15.10">
    <property type="entry name" value="F0F1 ATP synthase delta/epsilon subunit, N-terminal"/>
    <property type="match status" value="1"/>
</dbReference>
<evidence type="ECO:0000256" key="17">
    <source>
        <dbReference type="SAM" id="MobiDB-lite"/>
    </source>
</evidence>
<comment type="similarity">
    <text evidence="2">Belongs to the ATPase epsilon chain family.</text>
</comment>
<feature type="compositionally biased region" description="Polar residues" evidence="17">
    <location>
        <begin position="299"/>
        <end position="311"/>
    </location>
</feature>
<dbReference type="SUPFAM" id="SSF51344">
    <property type="entry name" value="Epsilon subunit of F1F0-ATP synthase N-terminal domain"/>
    <property type="match status" value="1"/>
</dbReference>
<sequence>MADRRLSTPGTSVYDSNTMYVGDGTWDSERNTFLLPNLVGLNFDTMRYNGMGNRFRGLPQYHRLITGHGVVAAITFLAIVPAAIFFARFYHAEGRVAYKAHVYLQIITVFLATVVFILGFFAVGPERSLSNPHHGIGVAIYVSILVQFIYGWWWSRRERKRTRPHPTIPLKVHIHRLFGRAIAVLAFIQIALGLTLYGSPKVLFILYALWGALLLFLYMTLEYRDKGRSAGIAPSAARSDYYSDYTGSYLSGDQTQLTQDRRSRRRSGSHWARNALAGAGLFGAYEWWKRRGKRKDQTEGSVSDYQESTSRLHSRPPGTPGRPASSVGPPGPRPYTPYGPKPPSTGPQRYDTPSRPPPPAFYSPRQRPTPQDRHRRHEETLMSPQTWEHESEMDEKWDDRPPERNTWRDRIIGAGAGIAALQGVKSLFGSKKRRKDGYAESDVSYQPGQHSLVSQTDVSRVEAGQAPFSPNDPRRNQRPFRSDMTPATPTRPGRRTSQSSVSYNDEYSNMGPRPVSGGEGPSLRDSIATMGAIAGFREWNKRRKDRNERQRLDRIRQQELESEEQYNRRNSNRYPRPQDASGRRQSLSGTILTGPDPALGSNPELSRTNFRPDISQPPLPAAAGAIPMSPSHPPASTAGPSAFPPDVVEQHQHQTQTFNLPPPPPGPPPPDALRPAGYLPPEPGSLQMPQGMVNPDPSRLTSEHQSQGQFQDGTQFAANEAADAAAGLAASQRTQSLSPSRRGGRRDSRPRIPGARRGSTSASISQLDSAGPPPVGGVPENSQSPPVSVKMKVHPGGRHVTLRRLNEEEADAERAARRRERRARRASSLTSGADDAVAGSSRYRRKNGGQMRDSSQQPIAAVPPPPPAMSSSVGRRDSELNLPPGRIPQAASAGGSAQAALPAAAGPAGSGVVGSPGTIGGGTDLGTGTDSLRAARTALRASQTAFRAAPALRRGYADVAPDKIQLTLALPHQAIYKSKDVVQVNIPAESGEMGVLASHVPSIEQLKPGLVEVIEEQGGSKQFFLSGGFATVQPNSVLSINAVEGYPLEDFSAEAVRNQIAEAQKIANGGGSEQDVAEAKIELEVLESLQANLK</sequence>
<dbReference type="EMBL" id="LFZN01000037">
    <property type="protein sequence ID" value="KXT02843.1"/>
    <property type="molecule type" value="Genomic_DNA"/>
</dbReference>
<dbReference type="InterPro" id="IPR006593">
    <property type="entry name" value="Cyt_b561/ferric_Rdtase_TM"/>
</dbReference>
<evidence type="ECO:0000256" key="5">
    <source>
        <dbReference type="ARBA" id="ARBA00022692"/>
    </source>
</evidence>
<feature type="transmembrane region" description="Helical" evidence="18">
    <location>
        <begin position="135"/>
        <end position="156"/>
    </location>
</feature>
<keyword evidence="11" id="KW-0406">Ion transport</keyword>
<keyword evidence="12" id="KW-0496">Mitochondrion</keyword>
<feature type="compositionally biased region" description="Low complexity" evidence="17">
    <location>
        <begin position="888"/>
        <end position="907"/>
    </location>
</feature>
<dbReference type="CDD" id="cd12152">
    <property type="entry name" value="F1-ATPase_delta"/>
    <property type="match status" value="1"/>
</dbReference>
<organism evidence="20 21">
    <name type="scientific">Pseudocercospora eumusae</name>
    <dbReference type="NCBI Taxonomy" id="321146"/>
    <lineage>
        <taxon>Eukaryota</taxon>
        <taxon>Fungi</taxon>
        <taxon>Dikarya</taxon>
        <taxon>Ascomycota</taxon>
        <taxon>Pezizomycotina</taxon>
        <taxon>Dothideomycetes</taxon>
        <taxon>Dothideomycetidae</taxon>
        <taxon>Mycosphaerellales</taxon>
        <taxon>Mycosphaerellaceae</taxon>
        <taxon>Pseudocercospora</taxon>
    </lineage>
</organism>
<dbReference type="Gene3D" id="1.20.120.1770">
    <property type="match status" value="1"/>
</dbReference>
<feature type="compositionally biased region" description="Basic and acidic residues" evidence="17">
    <location>
        <begin position="804"/>
        <end position="815"/>
    </location>
</feature>
<feature type="compositionally biased region" description="Gly residues" evidence="17">
    <location>
        <begin position="908"/>
        <end position="925"/>
    </location>
</feature>
<feature type="transmembrane region" description="Helical" evidence="18">
    <location>
        <begin position="203"/>
        <end position="221"/>
    </location>
</feature>
<keyword evidence="8" id="KW-0809">Transit peptide</keyword>
<keyword evidence="21" id="KW-1185">Reference proteome</keyword>
<evidence type="ECO:0000313" key="20">
    <source>
        <dbReference type="EMBL" id="KXT02843.1"/>
    </source>
</evidence>
<dbReference type="Pfam" id="PF02823">
    <property type="entry name" value="ATP-synt_DE_N"/>
    <property type="match status" value="1"/>
</dbReference>
<evidence type="ECO:0000256" key="9">
    <source>
        <dbReference type="ARBA" id="ARBA00022982"/>
    </source>
</evidence>
<feature type="region of interest" description="Disordered" evidence="17">
    <location>
        <begin position="296"/>
        <end position="406"/>
    </location>
</feature>
<feature type="domain" description="Cytochrome b561" evidence="19">
    <location>
        <begin position="35"/>
        <end position="230"/>
    </location>
</feature>
<evidence type="ECO:0000256" key="16">
    <source>
        <dbReference type="ARBA" id="ARBA00031669"/>
    </source>
</evidence>
<dbReference type="Pfam" id="PF21334">
    <property type="entry name" value="ATPD_C_fung"/>
    <property type="match status" value="1"/>
</dbReference>
<feature type="compositionally biased region" description="Pro residues" evidence="17">
    <location>
        <begin position="329"/>
        <end position="345"/>
    </location>
</feature>
<feature type="compositionally biased region" description="Basic residues" evidence="17">
    <location>
        <begin position="791"/>
        <end position="802"/>
    </location>
</feature>
<feature type="compositionally biased region" description="Basic residues" evidence="17">
    <location>
        <begin position="816"/>
        <end position="825"/>
    </location>
</feature>
<keyword evidence="13 18" id="KW-0472">Membrane</keyword>
<dbReference type="SMART" id="SM00665">
    <property type="entry name" value="B561"/>
    <property type="match status" value="1"/>
</dbReference>
<feature type="compositionally biased region" description="Low complexity" evidence="17">
    <location>
        <begin position="717"/>
        <end position="730"/>
    </location>
</feature>
<accession>A0A139HK99</accession>
<evidence type="ECO:0000256" key="10">
    <source>
        <dbReference type="ARBA" id="ARBA00022989"/>
    </source>
</evidence>
<evidence type="ECO:0000256" key="8">
    <source>
        <dbReference type="ARBA" id="ARBA00022946"/>
    </source>
</evidence>
<feature type="transmembrane region" description="Helical" evidence="18">
    <location>
        <begin position="271"/>
        <end position="288"/>
    </location>
</feature>
<feature type="compositionally biased region" description="Basic and acidic residues" evidence="17">
    <location>
        <begin position="545"/>
        <end position="559"/>
    </location>
</feature>
<proteinExistence type="inferred from homology"/>
<evidence type="ECO:0000256" key="15">
    <source>
        <dbReference type="ARBA" id="ARBA00023310"/>
    </source>
</evidence>
<feature type="compositionally biased region" description="Pro residues" evidence="17">
    <location>
        <begin position="660"/>
        <end position="683"/>
    </location>
</feature>
<name>A0A139HK99_9PEZI</name>
<dbReference type="Gene3D" id="6.10.140.880">
    <property type="match status" value="1"/>
</dbReference>
<keyword evidence="14" id="KW-0139">CF(1)</keyword>
<evidence type="ECO:0000256" key="13">
    <source>
        <dbReference type="ARBA" id="ARBA00023136"/>
    </source>
</evidence>
<feature type="transmembrane region" description="Helical" evidence="18">
    <location>
        <begin position="102"/>
        <end position="123"/>
    </location>
</feature>
<feature type="compositionally biased region" description="Polar residues" evidence="17">
    <location>
        <begin position="699"/>
        <end position="716"/>
    </location>
</feature>
<dbReference type="PANTHER" id="PTHR13822">
    <property type="entry name" value="ATP SYNTHASE DELTA/EPSILON CHAIN"/>
    <property type="match status" value="1"/>
</dbReference>
<dbReference type="HAMAP" id="MF_00530">
    <property type="entry name" value="ATP_synth_epsil_bac"/>
    <property type="match status" value="1"/>
</dbReference>
<feature type="transmembrane region" description="Helical" evidence="18">
    <location>
        <begin position="177"/>
        <end position="197"/>
    </location>
</feature>
<evidence type="ECO:0000256" key="12">
    <source>
        <dbReference type="ARBA" id="ARBA00023128"/>
    </source>
</evidence>
<dbReference type="InterPro" id="IPR001469">
    <property type="entry name" value="ATP_synth_F1_dsu/esu"/>
</dbReference>
<dbReference type="GO" id="GO:0005743">
    <property type="term" value="C:mitochondrial inner membrane"/>
    <property type="evidence" value="ECO:0007669"/>
    <property type="project" value="UniProtKB-SubCell"/>
</dbReference>
<evidence type="ECO:0000256" key="7">
    <source>
        <dbReference type="ARBA" id="ARBA00022792"/>
    </source>
</evidence>
<dbReference type="PANTHER" id="PTHR13822:SF7">
    <property type="entry name" value="ATP SYNTHASE SUBUNIT DELTA, MITOCHONDRIAL"/>
    <property type="match status" value="1"/>
</dbReference>
<dbReference type="CDD" id="cd08760">
    <property type="entry name" value="Cyt_b561_FRRS1_like"/>
    <property type="match status" value="1"/>
</dbReference>
<dbReference type="FunFam" id="2.60.15.10:FF:000003">
    <property type="entry name" value="ATP synthase subunit delta, mitochondrial"/>
    <property type="match status" value="1"/>
</dbReference>
<evidence type="ECO:0000256" key="4">
    <source>
        <dbReference type="ARBA" id="ARBA00022448"/>
    </source>
</evidence>
<keyword evidence="15" id="KW-0066">ATP synthesis</keyword>
<comment type="subcellular location">
    <subcellularLocation>
        <location evidence="1">Mitochondrion inner membrane</location>
    </subcellularLocation>
</comment>
<evidence type="ECO:0000256" key="1">
    <source>
        <dbReference type="ARBA" id="ARBA00004273"/>
    </source>
</evidence>
<keyword evidence="10 18" id="KW-1133">Transmembrane helix</keyword>
<keyword evidence="6" id="KW-0375">Hydrogen ion transport</keyword>
<dbReference type="STRING" id="321146.A0A139HK99"/>
<dbReference type="InterPro" id="IPR048938">
    <property type="entry name" value="ATPD_C_fung"/>
</dbReference>
<keyword evidence="7" id="KW-0999">Mitochondrion inner membrane</keyword>
<feature type="region of interest" description="Disordered" evidence="17">
    <location>
        <begin position="428"/>
        <end position="928"/>
    </location>
</feature>
<protein>
    <recommendedName>
        <fullName evidence="3">ATP synthase subunit delta, mitochondrial</fullName>
    </recommendedName>
    <alternativeName>
        <fullName evidence="16">F-ATPase delta subunit</fullName>
    </alternativeName>
</protein>
<evidence type="ECO:0000256" key="18">
    <source>
        <dbReference type="SAM" id="Phobius"/>
    </source>
</evidence>
<dbReference type="InterPro" id="IPR020546">
    <property type="entry name" value="ATP_synth_F1_dsu/esu_N"/>
</dbReference>
<keyword evidence="4" id="KW-0813">Transport</keyword>
<feature type="compositionally biased region" description="Low complexity" evidence="17">
    <location>
        <begin position="568"/>
        <end position="577"/>
    </location>
</feature>
<dbReference type="InterPro" id="IPR036771">
    <property type="entry name" value="ATPsynth_dsu/esu_N"/>
</dbReference>
<evidence type="ECO:0000256" key="2">
    <source>
        <dbReference type="ARBA" id="ARBA00005712"/>
    </source>
</evidence>
<dbReference type="OrthoDB" id="19261at2759"/>
<reference evidence="20 21" key="1">
    <citation type="submission" date="2015-07" db="EMBL/GenBank/DDBJ databases">
        <title>Comparative genomics of the Sigatoka disease complex on banana suggests a link between parallel evolutionary changes in Pseudocercospora fijiensis and Pseudocercospora eumusae and increased virulence on the banana host.</title>
        <authorList>
            <person name="Chang T.-C."/>
            <person name="Salvucci A."/>
            <person name="Crous P.W."/>
            <person name="Stergiopoulos I."/>
        </authorList>
    </citation>
    <scope>NUCLEOTIDE SEQUENCE [LARGE SCALE GENOMIC DNA]</scope>
    <source>
        <strain evidence="20 21">CBS 114824</strain>
    </source>
</reference>
<dbReference type="Proteomes" id="UP000070133">
    <property type="component" value="Unassembled WGS sequence"/>
</dbReference>
<keyword evidence="5 18" id="KW-0812">Transmembrane</keyword>
<comment type="caution">
    <text evidence="20">The sequence shown here is derived from an EMBL/GenBank/DDBJ whole genome shotgun (WGS) entry which is preliminary data.</text>
</comment>
<evidence type="ECO:0000256" key="14">
    <source>
        <dbReference type="ARBA" id="ARBA00023196"/>
    </source>
</evidence>
<keyword evidence="9" id="KW-0249">Electron transport</keyword>
<evidence type="ECO:0000256" key="3">
    <source>
        <dbReference type="ARBA" id="ARBA00016960"/>
    </source>
</evidence>
<dbReference type="AlphaFoldDB" id="A0A139HK99"/>
<evidence type="ECO:0000256" key="11">
    <source>
        <dbReference type="ARBA" id="ARBA00023065"/>
    </source>
</evidence>
<dbReference type="GO" id="GO:0046933">
    <property type="term" value="F:proton-transporting ATP synthase activity, rotational mechanism"/>
    <property type="evidence" value="ECO:0007669"/>
    <property type="project" value="InterPro"/>
</dbReference>
<feature type="transmembrane region" description="Helical" evidence="18">
    <location>
        <begin position="65"/>
        <end position="90"/>
    </location>
</feature>
<feature type="compositionally biased region" description="Polar residues" evidence="17">
    <location>
        <begin position="443"/>
        <end position="458"/>
    </location>
</feature>
<feature type="compositionally biased region" description="Basic and acidic residues" evidence="17">
    <location>
        <begin position="397"/>
        <end position="406"/>
    </location>
</feature>
<evidence type="ECO:0000259" key="19">
    <source>
        <dbReference type="PROSITE" id="PS50939"/>
    </source>
</evidence>
<dbReference type="PROSITE" id="PS50939">
    <property type="entry name" value="CYTOCHROME_B561"/>
    <property type="match status" value="1"/>
</dbReference>